<evidence type="ECO:0000256" key="1">
    <source>
        <dbReference type="ARBA" id="ARBA00023015"/>
    </source>
</evidence>
<dbReference type="SUPFAM" id="SSF46689">
    <property type="entry name" value="Homeodomain-like"/>
    <property type="match status" value="2"/>
</dbReference>
<evidence type="ECO:0000256" key="2">
    <source>
        <dbReference type="ARBA" id="ARBA00023125"/>
    </source>
</evidence>
<organism evidence="5 6">
    <name type="scientific">Amygdalobacter indicium</name>
    <dbReference type="NCBI Taxonomy" id="3029272"/>
    <lineage>
        <taxon>Bacteria</taxon>
        <taxon>Bacillati</taxon>
        <taxon>Bacillota</taxon>
        <taxon>Clostridia</taxon>
        <taxon>Eubacteriales</taxon>
        <taxon>Oscillospiraceae</taxon>
        <taxon>Amygdalobacter</taxon>
    </lineage>
</organism>
<dbReference type="EMBL" id="CP118868">
    <property type="protein sequence ID" value="WEG35777.1"/>
    <property type="molecule type" value="Genomic_DNA"/>
</dbReference>
<dbReference type="PANTHER" id="PTHR43280:SF2">
    <property type="entry name" value="HTH-TYPE TRANSCRIPTIONAL REGULATOR EXSA"/>
    <property type="match status" value="1"/>
</dbReference>
<sequence>MLKQESNRITFNYARQNYSDLILYNVGKEQCRPGHSFGPYIRSHFLFHYVHSGNGFIQVYSKSDKLVCTHPVSAHEGFLIIPDVQVKYFTNDNPWEYTWIEFDGTCLQKLLQGNYFDMNNPVYADLSNQNDVYPLESLMQGIMQNASASYFKLIGFAYLILDQLTKTQPIHEELEFITASPQREYIKRAVELMRANYKKNLTIEYVAACLSLSRSYFSHLFTDEIGLNPCTYLNNLRLERSLEFLNNQDVPIKSIAKEVGFDNPLYFSQVFKKKYGLCPSEFRKQCLQKQANYYDG</sequence>
<keyword evidence="3" id="KW-0804">Transcription</keyword>
<reference evidence="5 6" key="1">
    <citation type="submission" date="2023-02" db="EMBL/GenBank/DDBJ databases">
        <title>Novel Oscillospiraceae bacterial genomes.</title>
        <authorList>
            <person name="Srinivasan S."/>
            <person name="Austin M.N."/>
            <person name="Fiedler T.L."/>
            <person name="Strenk S.M."/>
            <person name="Agnew K.J."/>
            <person name="Nagana Gowda G.A."/>
            <person name="Raftery D."/>
            <person name="Beamer M.A."/>
            <person name="Achilles S.L."/>
            <person name="Wiesenfeld H.C."/>
            <person name="Fredricks D.N."/>
            <person name="Hillier S.L."/>
        </authorList>
    </citation>
    <scope>NUCLEOTIDE SEQUENCE [LARGE SCALE GENOMIC DNA]</scope>
    <source>
        <strain evidence="5 6">CHIC02 1186E3-8</strain>
    </source>
</reference>
<evidence type="ECO:0000259" key="4">
    <source>
        <dbReference type="PROSITE" id="PS01124"/>
    </source>
</evidence>
<dbReference type="InterPro" id="IPR009057">
    <property type="entry name" value="Homeodomain-like_sf"/>
</dbReference>
<dbReference type="PROSITE" id="PS01124">
    <property type="entry name" value="HTH_ARAC_FAMILY_2"/>
    <property type="match status" value="1"/>
</dbReference>
<dbReference type="SMART" id="SM00342">
    <property type="entry name" value="HTH_ARAC"/>
    <property type="match status" value="1"/>
</dbReference>
<dbReference type="PRINTS" id="PR00032">
    <property type="entry name" value="HTHARAC"/>
</dbReference>
<accession>A0ABY8C8N1</accession>
<dbReference type="PANTHER" id="PTHR43280">
    <property type="entry name" value="ARAC-FAMILY TRANSCRIPTIONAL REGULATOR"/>
    <property type="match status" value="1"/>
</dbReference>
<keyword evidence="6" id="KW-1185">Reference proteome</keyword>
<keyword evidence="1" id="KW-0805">Transcription regulation</keyword>
<evidence type="ECO:0000313" key="5">
    <source>
        <dbReference type="EMBL" id="WEG35777.1"/>
    </source>
</evidence>
<feature type="domain" description="HTH araC/xylS-type" evidence="4">
    <location>
        <begin position="187"/>
        <end position="285"/>
    </location>
</feature>
<name>A0ABY8C8N1_9FIRM</name>
<protein>
    <submittedName>
        <fullName evidence="5">AraC family transcriptional regulator</fullName>
    </submittedName>
</protein>
<dbReference type="Pfam" id="PF12833">
    <property type="entry name" value="HTH_18"/>
    <property type="match status" value="1"/>
</dbReference>
<proteinExistence type="predicted"/>
<dbReference type="RefSeq" id="WP_315568399.1">
    <property type="nucleotide sequence ID" value="NZ_CP118866.1"/>
</dbReference>
<keyword evidence="2" id="KW-0238">DNA-binding</keyword>
<dbReference type="SUPFAM" id="SSF51215">
    <property type="entry name" value="Regulatory protein AraC"/>
    <property type="match status" value="1"/>
</dbReference>
<dbReference type="InterPro" id="IPR037923">
    <property type="entry name" value="HTH-like"/>
</dbReference>
<evidence type="ECO:0000256" key="3">
    <source>
        <dbReference type="ARBA" id="ARBA00023163"/>
    </source>
</evidence>
<dbReference type="InterPro" id="IPR020449">
    <property type="entry name" value="Tscrpt_reg_AraC-type_HTH"/>
</dbReference>
<dbReference type="InterPro" id="IPR003313">
    <property type="entry name" value="AraC-bd"/>
</dbReference>
<dbReference type="CDD" id="cd06986">
    <property type="entry name" value="cupin_MmsR-like_N"/>
    <property type="match status" value="1"/>
</dbReference>
<evidence type="ECO:0000313" key="6">
    <source>
        <dbReference type="Proteomes" id="UP001220478"/>
    </source>
</evidence>
<gene>
    <name evidence="5" type="ORF">PYS61_01035</name>
</gene>
<dbReference type="Pfam" id="PF02311">
    <property type="entry name" value="AraC_binding"/>
    <property type="match status" value="1"/>
</dbReference>
<dbReference type="Gene3D" id="1.10.10.60">
    <property type="entry name" value="Homeodomain-like"/>
    <property type="match status" value="2"/>
</dbReference>
<dbReference type="InterPro" id="IPR018060">
    <property type="entry name" value="HTH_AraC"/>
</dbReference>
<dbReference type="Proteomes" id="UP001220478">
    <property type="component" value="Chromosome"/>
</dbReference>